<evidence type="ECO:0000313" key="8">
    <source>
        <dbReference type="Proteomes" id="UP000245884"/>
    </source>
</evidence>
<dbReference type="InterPro" id="IPR001650">
    <property type="entry name" value="Helicase_C-like"/>
</dbReference>
<evidence type="ECO:0000256" key="3">
    <source>
        <dbReference type="ARBA" id="ARBA00022840"/>
    </source>
</evidence>
<dbReference type="PROSITE" id="PS51192">
    <property type="entry name" value="HELICASE_ATP_BIND_1"/>
    <property type="match status" value="1"/>
</dbReference>
<evidence type="ECO:0000259" key="6">
    <source>
        <dbReference type="PROSITE" id="PS51194"/>
    </source>
</evidence>
<dbReference type="Pfam" id="PF00176">
    <property type="entry name" value="SNF2-rel_dom"/>
    <property type="match status" value="1"/>
</dbReference>
<dbReference type="CDD" id="cd18793">
    <property type="entry name" value="SF2_C_SNF"/>
    <property type="match status" value="1"/>
</dbReference>
<feature type="compositionally biased region" description="Polar residues" evidence="4">
    <location>
        <begin position="1"/>
        <end position="11"/>
    </location>
</feature>
<feature type="domain" description="Helicase C-terminal" evidence="6">
    <location>
        <begin position="834"/>
        <end position="990"/>
    </location>
</feature>
<feature type="compositionally biased region" description="Acidic residues" evidence="4">
    <location>
        <begin position="333"/>
        <end position="347"/>
    </location>
</feature>
<reference evidence="7 8" key="1">
    <citation type="journal article" date="2018" name="Mol. Biol. Evol.">
        <title>Broad Genomic Sampling Reveals a Smut Pathogenic Ancestry of the Fungal Clade Ustilaginomycotina.</title>
        <authorList>
            <person name="Kijpornyongpan T."/>
            <person name="Mondo S.J."/>
            <person name="Barry K."/>
            <person name="Sandor L."/>
            <person name="Lee J."/>
            <person name="Lipzen A."/>
            <person name="Pangilinan J."/>
            <person name="LaButti K."/>
            <person name="Hainaut M."/>
            <person name="Henrissat B."/>
            <person name="Grigoriev I.V."/>
            <person name="Spatafora J.W."/>
            <person name="Aime M.C."/>
        </authorList>
    </citation>
    <scope>NUCLEOTIDE SEQUENCE [LARGE SCALE GENOMIC DNA]</scope>
    <source>
        <strain evidence="7 8">MCA 5214</strain>
    </source>
</reference>
<dbReference type="Pfam" id="PF00271">
    <property type="entry name" value="Helicase_C"/>
    <property type="match status" value="1"/>
</dbReference>
<dbReference type="GO" id="GO:0016787">
    <property type="term" value="F:hydrolase activity"/>
    <property type="evidence" value="ECO:0007669"/>
    <property type="project" value="UniProtKB-KW"/>
</dbReference>
<gene>
    <name evidence="7" type="ORF">BDZ90DRAFT_232088</name>
</gene>
<dbReference type="OrthoDB" id="5857104at2759"/>
<evidence type="ECO:0000259" key="5">
    <source>
        <dbReference type="PROSITE" id="PS51192"/>
    </source>
</evidence>
<accession>A0A316UQU4</accession>
<dbReference type="InterPro" id="IPR027417">
    <property type="entry name" value="P-loop_NTPase"/>
</dbReference>
<dbReference type="STRING" id="1569628.A0A316UQU4"/>
<feature type="compositionally biased region" description="Low complexity" evidence="4">
    <location>
        <begin position="70"/>
        <end position="83"/>
    </location>
</feature>
<evidence type="ECO:0000313" key="7">
    <source>
        <dbReference type="EMBL" id="PWN27679.1"/>
    </source>
</evidence>
<keyword evidence="8" id="KW-1185">Reference proteome</keyword>
<proteinExistence type="predicted"/>
<dbReference type="GO" id="GO:0005524">
    <property type="term" value="F:ATP binding"/>
    <property type="evidence" value="ECO:0007669"/>
    <property type="project" value="InterPro"/>
</dbReference>
<dbReference type="RefSeq" id="XP_025362291.1">
    <property type="nucleotide sequence ID" value="XM_025506119.1"/>
</dbReference>
<feature type="compositionally biased region" description="Basic residues" evidence="4">
    <location>
        <begin position="161"/>
        <end position="171"/>
    </location>
</feature>
<protein>
    <submittedName>
        <fullName evidence="7">Uncharacterized protein</fullName>
    </submittedName>
</protein>
<dbReference type="Gene3D" id="3.40.50.10810">
    <property type="entry name" value="Tandem AAA-ATPase domain"/>
    <property type="match status" value="1"/>
</dbReference>
<keyword evidence="1" id="KW-0547">Nucleotide-binding</keyword>
<dbReference type="SUPFAM" id="SSF52540">
    <property type="entry name" value="P-loop containing nucleoside triphosphate hydrolases"/>
    <property type="match status" value="2"/>
</dbReference>
<feature type="domain" description="Helicase ATP-binding" evidence="5">
    <location>
        <begin position="478"/>
        <end position="646"/>
    </location>
</feature>
<keyword evidence="3" id="KW-0067">ATP-binding</keyword>
<dbReference type="InterPro" id="IPR049730">
    <property type="entry name" value="SNF2/RAD54-like_C"/>
</dbReference>
<feature type="compositionally biased region" description="Polar residues" evidence="4">
    <location>
        <begin position="121"/>
        <end position="139"/>
    </location>
</feature>
<dbReference type="InterPro" id="IPR014001">
    <property type="entry name" value="Helicase_ATP-bd"/>
</dbReference>
<feature type="compositionally biased region" description="Polar residues" evidence="4">
    <location>
        <begin position="177"/>
        <end position="190"/>
    </location>
</feature>
<dbReference type="Proteomes" id="UP000245884">
    <property type="component" value="Unassembled WGS sequence"/>
</dbReference>
<evidence type="ECO:0000256" key="2">
    <source>
        <dbReference type="ARBA" id="ARBA00022801"/>
    </source>
</evidence>
<dbReference type="AlphaFoldDB" id="A0A316UQU4"/>
<name>A0A316UQU4_9BASI</name>
<dbReference type="InterPro" id="IPR000330">
    <property type="entry name" value="SNF2_N"/>
</dbReference>
<dbReference type="Gene3D" id="3.40.50.300">
    <property type="entry name" value="P-loop containing nucleotide triphosphate hydrolases"/>
    <property type="match status" value="1"/>
</dbReference>
<dbReference type="InterPro" id="IPR038718">
    <property type="entry name" value="SNF2-like_sf"/>
</dbReference>
<keyword evidence="2" id="KW-0378">Hydrolase</keyword>
<evidence type="ECO:0000256" key="1">
    <source>
        <dbReference type="ARBA" id="ARBA00022741"/>
    </source>
</evidence>
<feature type="region of interest" description="Disordered" evidence="4">
    <location>
        <begin position="1"/>
        <end position="212"/>
    </location>
</feature>
<dbReference type="SMART" id="SM00487">
    <property type="entry name" value="DEXDc"/>
    <property type="match status" value="1"/>
</dbReference>
<evidence type="ECO:0000256" key="4">
    <source>
        <dbReference type="SAM" id="MobiDB-lite"/>
    </source>
</evidence>
<feature type="compositionally biased region" description="Low complexity" evidence="4">
    <location>
        <begin position="253"/>
        <end position="272"/>
    </location>
</feature>
<feature type="compositionally biased region" description="Low complexity" evidence="4">
    <location>
        <begin position="290"/>
        <end position="308"/>
    </location>
</feature>
<feature type="compositionally biased region" description="Low complexity" evidence="4">
    <location>
        <begin position="35"/>
        <end position="63"/>
    </location>
</feature>
<dbReference type="SMART" id="SM00490">
    <property type="entry name" value="HELICc"/>
    <property type="match status" value="1"/>
</dbReference>
<dbReference type="GeneID" id="37027942"/>
<dbReference type="EMBL" id="KZ819667">
    <property type="protein sequence ID" value="PWN27679.1"/>
    <property type="molecule type" value="Genomic_DNA"/>
</dbReference>
<feature type="compositionally biased region" description="Acidic residues" evidence="4">
    <location>
        <begin position="1063"/>
        <end position="1080"/>
    </location>
</feature>
<dbReference type="PANTHER" id="PTHR10799">
    <property type="entry name" value="SNF2/RAD54 HELICASE FAMILY"/>
    <property type="match status" value="1"/>
</dbReference>
<dbReference type="PROSITE" id="PS51194">
    <property type="entry name" value="HELICASE_CTER"/>
    <property type="match status" value="1"/>
</dbReference>
<sequence>MSNPSSKQYNGNGKVVHAPDSSPISTRTAIGSVGGSSSSNGVGRSGSNSTHRPSGSSSFGSSFTQGIRRPASGASSSAKPPTSRIGLLGGAQSPYALPNAGKMKSVPSLNLDQYKFRDANGSGTSVNSSKNRGGTSTNVARAVSISSGDEDSDDDGASRRQAPRRKFKRGKPPSESPSPVKTRPTTARAGSSSSPIDVSDSGDETTTNPALQRLHDLFKGRFSMKKCADALRQGGGYSTAVGILRDRERAEASGSSMGRSSSAGGSSIGSSSFNKRLKIDGSTPSSRTISLGSSRASSVASSPAPTAESLRRMRDASSSKAQLKAKRRRDASDDSGSDGGGFEEDSDREQSKRARNAVHWFNAATEETLIETIGCSPAQAKTIANLRPFDDADDAEEKLRRTKGVTGKLFTDYIDLLASFHTVDQVLKRCERRAEMLEKASSSEAIAADKLHLKGKPEGMADDFDLKDYQLDGVNWLSLRYRNATSCILADDMGTGKTCQVIAFLCDLKARGEKGVNLVVAPSSTIENWSRELKRFGPSLNFIVFAGNQNERREIRFEIEEDRHPDLDVVLSSYNSATSKTDLKFFKKFGFNCCVYDEGHQLKNQATQNYKNLMQVRAEWRLLLTGTPLQNNLLELMSLLKFIMPKDFKDTTEAFETIFKAKGSAATARGSQLSKSRVDRARAMMGPFVLRRLKDNVLSLPPKNIRVEYCDMTPFQGKVYRKVLARTRVDLEQQAAGDAPKSKKDQSANILMRLRKAAIHPMLFRTTFTAERIRALAKDYVKEPQFMDEDLARLQEDFAINSDAELSSLASQYPATRKHQVPGEAWLNSGKILALRRLIEEIRGRGEKLVVFSQFEMCLFLLMAALDEMNTTWIAFSGRTKVEERQDVIDEFQTNPDITVFLLTTKAGGVGVNLTAANWVIMLDQDFNPQNDKQAEDRCWRIGQEREVNVVKLISRGTIDEDILALGQQKLELAARVSGVEKKRAVAGLAPTVNGVANGDATAEEKAKAAVAAGADPADGAAVTADLMDDDQQQEKTAQTLMSKLRNRNGATGGGGDGKEGDAADGDADDDSDDGFELLE</sequence>
<organism evidence="7 8">
    <name type="scientific">Jaminaea rosea</name>
    <dbReference type="NCBI Taxonomy" id="1569628"/>
    <lineage>
        <taxon>Eukaryota</taxon>
        <taxon>Fungi</taxon>
        <taxon>Dikarya</taxon>
        <taxon>Basidiomycota</taxon>
        <taxon>Ustilaginomycotina</taxon>
        <taxon>Exobasidiomycetes</taxon>
        <taxon>Microstromatales</taxon>
        <taxon>Microstromatales incertae sedis</taxon>
        <taxon>Jaminaea</taxon>
    </lineage>
</organism>
<feature type="region of interest" description="Disordered" evidence="4">
    <location>
        <begin position="230"/>
        <end position="353"/>
    </location>
</feature>
<feature type="region of interest" description="Disordered" evidence="4">
    <location>
        <begin position="1029"/>
        <end position="1080"/>
    </location>
</feature>